<dbReference type="Proteomes" id="UP000002220">
    <property type="component" value="Chromosome"/>
</dbReference>
<evidence type="ECO:0000313" key="2">
    <source>
        <dbReference type="Proteomes" id="UP000002220"/>
    </source>
</evidence>
<accession>D5ST53</accession>
<dbReference type="AlphaFoldDB" id="D5ST53"/>
<organism evidence="1 2">
    <name type="scientific">Planctopirus limnophila (strain ATCC 43296 / DSM 3776 / IFAM 1008 / Mu 290)</name>
    <name type="common">Planctomyces limnophilus</name>
    <dbReference type="NCBI Taxonomy" id="521674"/>
    <lineage>
        <taxon>Bacteria</taxon>
        <taxon>Pseudomonadati</taxon>
        <taxon>Planctomycetota</taxon>
        <taxon>Planctomycetia</taxon>
        <taxon>Planctomycetales</taxon>
        <taxon>Planctomycetaceae</taxon>
        <taxon>Planctopirus</taxon>
    </lineage>
</organism>
<sequence>MALVFTVSAPTTVFTEPHGTLVADTLRAHFGDAIDYDSTDERYSYELGWSGWSTLQQRAADACGAEAIPHFLSMEAWSGVYVPIETETGTFEFPGDATNLDIGCLSNLIAELELIGNALNLPTDDDSLDKLYHHYADDDDLIDDDMEIQTFTQLLPLARYALKKRLPLWVVK</sequence>
<gene>
    <name evidence="1" type="ordered locus">Plim_0977</name>
</gene>
<evidence type="ECO:0000313" key="1">
    <source>
        <dbReference type="EMBL" id="ADG66821.1"/>
    </source>
</evidence>
<name>D5ST53_PLAL2</name>
<proteinExistence type="predicted"/>
<dbReference type="HOGENOM" id="CLU_1553848_0_0_0"/>
<keyword evidence="2" id="KW-1185">Reference proteome</keyword>
<dbReference type="EMBL" id="CP001744">
    <property type="protein sequence ID" value="ADG66821.1"/>
    <property type="molecule type" value="Genomic_DNA"/>
</dbReference>
<reference evidence="1 2" key="1">
    <citation type="journal article" date="2010" name="Stand. Genomic Sci.">
        <title>Complete genome sequence of Planctomyces limnophilus type strain (Mu 290).</title>
        <authorList>
            <person name="Labutti K."/>
            <person name="Sikorski J."/>
            <person name="Schneider S."/>
            <person name="Nolan M."/>
            <person name="Lucas S."/>
            <person name="Glavina Del Rio T."/>
            <person name="Tice H."/>
            <person name="Cheng J.F."/>
            <person name="Goodwin L."/>
            <person name="Pitluck S."/>
            <person name="Liolios K."/>
            <person name="Ivanova N."/>
            <person name="Mavromatis K."/>
            <person name="Mikhailova N."/>
            <person name="Pati A."/>
            <person name="Chen A."/>
            <person name="Palaniappan K."/>
            <person name="Land M."/>
            <person name="Hauser L."/>
            <person name="Chang Y.J."/>
            <person name="Jeffries C.D."/>
            <person name="Tindall B.J."/>
            <person name="Rohde M."/>
            <person name="Goker M."/>
            <person name="Woyke T."/>
            <person name="Bristow J."/>
            <person name="Eisen J.A."/>
            <person name="Markowitz V."/>
            <person name="Hugenholtz P."/>
            <person name="Kyrpides N.C."/>
            <person name="Klenk H.P."/>
            <person name="Lapidus A."/>
        </authorList>
    </citation>
    <scope>NUCLEOTIDE SEQUENCE [LARGE SCALE GENOMIC DNA]</scope>
    <source>
        <strain evidence="2">ATCC 43296 / DSM 3776 / IFAM 1008 / 290</strain>
    </source>
</reference>
<dbReference type="RefSeq" id="WP_013109252.1">
    <property type="nucleotide sequence ID" value="NC_014148.1"/>
</dbReference>
<dbReference type="KEGG" id="plm:Plim_0977"/>
<protein>
    <submittedName>
        <fullName evidence="1">Uncharacterized protein</fullName>
    </submittedName>
</protein>
<dbReference type="eggNOG" id="ENOG502ZEHU">
    <property type="taxonomic scope" value="Bacteria"/>
</dbReference>